<dbReference type="Proteomes" id="UP000470926">
    <property type="component" value="Unassembled WGS sequence"/>
</dbReference>
<reference evidence="2 3" key="1">
    <citation type="journal article" date="2019" name="Nat. Med.">
        <title>A library of human gut bacterial isolates paired with longitudinal multiomics data enables mechanistic microbiome research.</title>
        <authorList>
            <person name="Poyet M."/>
            <person name="Groussin M."/>
            <person name="Gibbons S.M."/>
            <person name="Avila-Pacheco J."/>
            <person name="Jiang X."/>
            <person name="Kearney S.M."/>
            <person name="Perrotta A.R."/>
            <person name="Berdy B."/>
            <person name="Zhao S."/>
            <person name="Lieberman T.D."/>
            <person name="Swanson P.K."/>
            <person name="Smith M."/>
            <person name="Roesemann S."/>
            <person name="Alexander J.E."/>
            <person name="Rich S.A."/>
            <person name="Livny J."/>
            <person name="Vlamakis H."/>
            <person name="Clish C."/>
            <person name="Bullock K."/>
            <person name="Deik A."/>
            <person name="Scott J."/>
            <person name="Pierce K.A."/>
            <person name="Xavier R.J."/>
            <person name="Alm E.J."/>
        </authorList>
    </citation>
    <scope>NUCLEOTIDE SEQUENCE [LARGE SCALE GENOMIC DNA]</scope>
    <source>
        <strain evidence="2 3">BIOML-A26</strain>
    </source>
</reference>
<dbReference type="EMBL" id="WDFR01000002">
    <property type="protein sequence ID" value="KAB6030022.1"/>
    <property type="molecule type" value="Genomic_DNA"/>
</dbReference>
<evidence type="ECO:0000313" key="2">
    <source>
        <dbReference type="EMBL" id="KAB6030022.1"/>
    </source>
</evidence>
<protein>
    <submittedName>
        <fullName evidence="2">Uncharacterized protein</fullName>
    </submittedName>
</protein>
<name>A0A6I0V9I3_BIFAD</name>
<accession>A0A6I0V9I3</accession>
<organism evidence="2 3">
    <name type="scientific">Bifidobacterium adolescentis</name>
    <dbReference type="NCBI Taxonomy" id="1680"/>
    <lineage>
        <taxon>Bacteria</taxon>
        <taxon>Bacillati</taxon>
        <taxon>Actinomycetota</taxon>
        <taxon>Actinomycetes</taxon>
        <taxon>Bifidobacteriales</taxon>
        <taxon>Bifidobacteriaceae</taxon>
        <taxon>Bifidobacterium</taxon>
    </lineage>
</organism>
<feature type="compositionally biased region" description="Basic and acidic residues" evidence="1">
    <location>
        <begin position="113"/>
        <end position="127"/>
    </location>
</feature>
<feature type="region of interest" description="Disordered" evidence="1">
    <location>
        <begin position="97"/>
        <end position="127"/>
    </location>
</feature>
<evidence type="ECO:0000313" key="3">
    <source>
        <dbReference type="Proteomes" id="UP000470926"/>
    </source>
</evidence>
<gene>
    <name evidence="2" type="ORF">GA542_03885</name>
</gene>
<sequence length="256" mass="29626">MEHHSMSDEDFHARYGVTPREVEDALDENRRRVARRLSEWGYAWAVDEIMCDVAVELLKGGLRRWASYEERKPLGAFVNTLIGNRLGEWMRTERPKYRSGMTHAPLRRRKRKDTTPQREALDATEARRRIRNEDNAALADRLCEEADVFGDPDSTVLSAPAGDKSSYQEWLTGGTQPLELESDKYAADMEGLRQDVTTRCKRMAWEMLIRQCLTATRGSDALRNDIRRFLENHHHGLGPSIDDYPYILAVVDKYRK</sequence>
<evidence type="ECO:0000256" key="1">
    <source>
        <dbReference type="SAM" id="MobiDB-lite"/>
    </source>
</evidence>
<comment type="caution">
    <text evidence="2">The sequence shown here is derived from an EMBL/GenBank/DDBJ whole genome shotgun (WGS) entry which is preliminary data.</text>
</comment>
<dbReference type="AlphaFoldDB" id="A0A6I0V9I3"/>
<proteinExistence type="predicted"/>